<reference evidence="3 4" key="1">
    <citation type="journal article" date="2019" name="Sci. Rep.">
        <title>A high-quality genome of Eragrostis curvula grass provides insights into Poaceae evolution and supports new strategies to enhance forage quality.</title>
        <authorList>
            <person name="Carballo J."/>
            <person name="Santos B.A.C.M."/>
            <person name="Zappacosta D."/>
            <person name="Garbus I."/>
            <person name="Selva J.P."/>
            <person name="Gallo C.A."/>
            <person name="Diaz A."/>
            <person name="Albertini E."/>
            <person name="Caccamo M."/>
            <person name="Echenique V."/>
        </authorList>
    </citation>
    <scope>NUCLEOTIDE SEQUENCE [LARGE SCALE GENOMIC DNA]</scope>
    <source>
        <strain evidence="4">cv. Victoria</strain>
        <tissue evidence="3">Leaf</tissue>
    </source>
</reference>
<dbReference type="AlphaFoldDB" id="A0A5J9SLL2"/>
<dbReference type="OrthoDB" id="1862401at2759"/>
<accession>A0A5J9SLL2</accession>
<feature type="non-terminal residue" evidence="3">
    <location>
        <position position="1"/>
    </location>
</feature>
<dbReference type="Gramene" id="TVT99850">
    <property type="protein sequence ID" value="TVT99850"/>
    <property type="gene ID" value="EJB05_54750"/>
</dbReference>
<dbReference type="Pfam" id="PF02458">
    <property type="entry name" value="Transferase"/>
    <property type="match status" value="1"/>
</dbReference>
<protein>
    <submittedName>
        <fullName evidence="3">Uncharacterized protein</fullName>
    </submittedName>
</protein>
<keyword evidence="4" id="KW-1185">Reference proteome</keyword>
<evidence type="ECO:0000256" key="1">
    <source>
        <dbReference type="ARBA" id="ARBA00022679"/>
    </source>
</evidence>
<organism evidence="3 4">
    <name type="scientific">Eragrostis curvula</name>
    <name type="common">weeping love grass</name>
    <dbReference type="NCBI Taxonomy" id="38414"/>
    <lineage>
        <taxon>Eukaryota</taxon>
        <taxon>Viridiplantae</taxon>
        <taxon>Streptophyta</taxon>
        <taxon>Embryophyta</taxon>
        <taxon>Tracheophyta</taxon>
        <taxon>Spermatophyta</taxon>
        <taxon>Magnoliopsida</taxon>
        <taxon>Liliopsida</taxon>
        <taxon>Poales</taxon>
        <taxon>Poaceae</taxon>
        <taxon>PACMAD clade</taxon>
        <taxon>Chloridoideae</taxon>
        <taxon>Eragrostideae</taxon>
        <taxon>Eragrostidinae</taxon>
        <taxon>Eragrostis</taxon>
    </lineage>
</organism>
<sequence>MGEAISGAPAAVQVLAVSRVTPAPAENAGRVKLSFLDAPWVPLSPVQHVFLYDLQGGGAEYSAAVRKLKESLATTLALYLPFAGMLSYDEQTRDVVIDLSDAGVAVFEAEDGGDGSSCSLDLRRLVMDKAHDVPAFLSLVPEHDARVLPAPVAAVQVTRLSGGACLALGVSMLHAVADGHTALRFYDAWASAARGTGSLLGPPHYGREAIVHPRGDEIARNILRSLAPNLPVLVNAEDTDLSKEERLARWTFNFSAHDIQSLKRRIVGETAEHGHKSVSTFVALAALAWTAFVTSKEFAVGDDTHLVFFADLRKRLHPPVDECYLGNCVKGCLASTDAGELLAEAGLVRASQAIKAAVMEMETAPLDGTELSREQLARLPVERMVNVAQGPQFKIYEATDFGFGRPRRVELVSTYRDGQIILRGGRHAGEVQLSVGLDEACIHAFEAHIKAYL</sequence>
<dbReference type="Gene3D" id="3.30.559.10">
    <property type="entry name" value="Chloramphenicol acetyltransferase-like domain"/>
    <property type="match status" value="2"/>
</dbReference>
<evidence type="ECO:0000256" key="2">
    <source>
        <dbReference type="ARBA" id="ARBA00023315"/>
    </source>
</evidence>
<keyword evidence="1" id="KW-0808">Transferase</keyword>
<comment type="caution">
    <text evidence="3">The sequence shown here is derived from an EMBL/GenBank/DDBJ whole genome shotgun (WGS) entry which is preliminary data.</text>
</comment>
<gene>
    <name evidence="3" type="ORF">EJB05_54750</name>
</gene>
<dbReference type="Proteomes" id="UP000324897">
    <property type="component" value="Unassembled WGS sequence"/>
</dbReference>
<dbReference type="PANTHER" id="PTHR31625">
    <property type="match status" value="1"/>
</dbReference>
<proteinExistence type="predicted"/>
<dbReference type="InterPro" id="IPR023213">
    <property type="entry name" value="CAT-like_dom_sf"/>
</dbReference>
<evidence type="ECO:0000313" key="3">
    <source>
        <dbReference type="EMBL" id="TVT99850.1"/>
    </source>
</evidence>
<dbReference type="GO" id="GO:0016747">
    <property type="term" value="F:acyltransferase activity, transferring groups other than amino-acyl groups"/>
    <property type="evidence" value="ECO:0007669"/>
    <property type="project" value="UniProtKB-ARBA"/>
</dbReference>
<dbReference type="InterPro" id="IPR051504">
    <property type="entry name" value="Plant_metabolite_acyltrans"/>
</dbReference>
<keyword evidence="2" id="KW-0012">Acyltransferase</keyword>
<evidence type="ECO:0000313" key="4">
    <source>
        <dbReference type="Proteomes" id="UP000324897"/>
    </source>
</evidence>
<name>A0A5J9SLL2_9POAL</name>
<dbReference type="EMBL" id="RWGY01000671">
    <property type="protein sequence ID" value="TVT99850.1"/>
    <property type="molecule type" value="Genomic_DNA"/>
</dbReference>